<organism evidence="2 3">
    <name type="scientific">Penstemon smallii</name>
    <dbReference type="NCBI Taxonomy" id="265156"/>
    <lineage>
        <taxon>Eukaryota</taxon>
        <taxon>Viridiplantae</taxon>
        <taxon>Streptophyta</taxon>
        <taxon>Embryophyta</taxon>
        <taxon>Tracheophyta</taxon>
        <taxon>Spermatophyta</taxon>
        <taxon>Magnoliopsida</taxon>
        <taxon>eudicotyledons</taxon>
        <taxon>Gunneridae</taxon>
        <taxon>Pentapetalae</taxon>
        <taxon>asterids</taxon>
        <taxon>lamiids</taxon>
        <taxon>Lamiales</taxon>
        <taxon>Plantaginaceae</taxon>
        <taxon>Cheloneae</taxon>
        <taxon>Penstemon</taxon>
    </lineage>
</organism>
<sequence length="190" mass="21461">MVVPLGHGKFYGSSLPRPRFYTDVKHSDERVDPPLSVIDPLMTWAHDAHWSMGGQSFTRHRLQGRIEVNVDKLRAQREKQFKDKSPKQNKPDKLKRIISETPSPPPVAIKRRRVVGLVDEVEEDLEEVSVKRGAERKLGDDFERVAKERKRDLGEIKKKLVKGGRKVESVAAAAVGTRSSPRLAKRGGGR</sequence>
<accession>A0ABD3SAQ1</accession>
<gene>
    <name evidence="2" type="ORF">ACJIZ3_007375</name>
</gene>
<feature type="compositionally biased region" description="Basic and acidic residues" evidence="1">
    <location>
        <begin position="78"/>
        <end position="98"/>
    </location>
</feature>
<proteinExistence type="predicted"/>
<comment type="caution">
    <text evidence="2">The sequence shown here is derived from an EMBL/GenBank/DDBJ whole genome shotgun (WGS) entry which is preliminary data.</text>
</comment>
<dbReference type="PANTHER" id="PTHR35103:SF1">
    <property type="entry name" value="OS06G0115700 PROTEIN"/>
    <property type="match status" value="1"/>
</dbReference>
<keyword evidence="3" id="KW-1185">Reference proteome</keyword>
<dbReference type="EMBL" id="JBJXBP010000007">
    <property type="protein sequence ID" value="KAL3821470.1"/>
    <property type="molecule type" value="Genomic_DNA"/>
</dbReference>
<evidence type="ECO:0000256" key="1">
    <source>
        <dbReference type="SAM" id="MobiDB-lite"/>
    </source>
</evidence>
<name>A0ABD3SAQ1_9LAMI</name>
<reference evidence="2 3" key="1">
    <citation type="submission" date="2024-12" db="EMBL/GenBank/DDBJ databases">
        <title>The unique morphological basis and parallel evolutionary history of personate flowers in Penstemon.</title>
        <authorList>
            <person name="Depatie T.H."/>
            <person name="Wessinger C.A."/>
        </authorList>
    </citation>
    <scope>NUCLEOTIDE SEQUENCE [LARGE SCALE GENOMIC DNA]</scope>
    <source>
        <strain evidence="2">WTNN_2</strain>
        <tissue evidence="2">Leaf</tissue>
    </source>
</reference>
<protein>
    <submittedName>
        <fullName evidence="2">Uncharacterized protein</fullName>
    </submittedName>
</protein>
<dbReference type="PANTHER" id="PTHR35103">
    <property type="entry name" value="OS06G0115700 PROTEIN"/>
    <property type="match status" value="1"/>
</dbReference>
<dbReference type="Proteomes" id="UP001634393">
    <property type="component" value="Unassembled WGS sequence"/>
</dbReference>
<evidence type="ECO:0000313" key="2">
    <source>
        <dbReference type="EMBL" id="KAL3821470.1"/>
    </source>
</evidence>
<dbReference type="AlphaFoldDB" id="A0ABD3SAQ1"/>
<feature type="region of interest" description="Disordered" evidence="1">
    <location>
        <begin position="78"/>
        <end position="106"/>
    </location>
</feature>
<evidence type="ECO:0000313" key="3">
    <source>
        <dbReference type="Proteomes" id="UP001634393"/>
    </source>
</evidence>